<accession>A0A9N9I7W5</accession>
<dbReference type="Proteomes" id="UP000789570">
    <property type="component" value="Unassembled WGS sequence"/>
</dbReference>
<name>A0A9N9I7W5_9GLOM</name>
<dbReference type="AlphaFoldDB" id="A0A9N9I7W5"/>
<reference evidence="1" key="1">
    <citation type="submission" date="2021-06" db="EMBL/GenBank/DDBJ databases">
        <authorList>
            <person name="Kallberg Y."/>
            <person name="Tangrot J."/>
            <person name="Rosling A."/>
        </authorList>
    </citation>
    <scope>NUCLEOTIDE SEQUENCE</scope>
    <source>
        <strain evidence="1">UK204</strain>
    </source>
</reference>
<protein>
    <submittedName>
        <fullName evidence="1">10255_t:CDS:1</fullName>
    </submittedName>
</protein>
<evidence type="ECO:0000313" key="2">
    <source>
        <dbReference type="Proteomes" id="UP000789570"/>
    </source>
</evidence>
<proteinExistence type="predicted"/>
<sequence length="203" mass="22910">MVFARRGGKYNKIEKVFKKGETKPDGTVVSADAGETIKLKVNEIENLLNERDELITDLTTKQTILKVKSGYLRPFAEISLQHDKLEPTIAEYKTNLTTGKNYTNQYNNNYTKQKFTPPYTGATPQEYTNLYDINLYSGGGHQQKRVKMIESELIKLITLTLKEYEKIDTTTAGETFNDYLTTKKPSGVTVAYETGDNATKVNG</sequence>
<organism evidence="1 2">
    <name type="scientific">Funneliformis caledonium</name>
    <dbReference type="NCBI Taxonomy" id="1117310"/>
    <lineage>
        <taxon>Eukaryota</taxon>
        <taxon>Fungi</taxon>
        <taxon>Fungi incertae sedis</taxon>
        <taxon>Mucoromycota</taxon>
        <taxon>Glomeromycotina</taxon>
        <taxon>Glomeromycetes</taxon>
        <taxon>Glomerales</taxon>
        <taxon>Glomeraceae</taxon>
        <taxon>Funneliformis</taxon>
    </lineage>
</organism>
<comment type="caution">
    <text evidence="1">The sequence shown here is derived from an EMBL/GenBank/DDBJ whole genome shotgun (WGS) entry which is preliminary data.</text>
</comment>
<gene>
    <name evidence="1" type="ORF">FCALED_LOCUS14544</name>
</gene>
<dbReference type="EMBL" id="CAJVPQ010010737">
    <property type="protein sequence ID" value="CAG8723888.1"/>
    <property type="molecule type" value="Genomic_DNA"/>
</dbReference>
<evidence type="ECO:0000313" key="1">
    <source>
        <dbReference type="EMBL" id="CAG8723888.1"/>
    </source>
</evidence>
<dbReference type="OrthoDB" id="10605160at2759"/>
<keyword evidence="2" id="KW-1185">Reference proteome</keyword>